<dbReference type="CDD" id="cd20556">
    <property type="entry name" value="CYCLIN_CABLES"/>
    <property type="match status" value="1"/>
</dbReference>
<dbReference type="InterPro" id="IPR012388">
    <property type="entry name" value="CABLES1/2"/>
</dbReference>
<evidence type="ECO:0000259" key="1">
    <source>
        <dbReference type="Pfam" id="PF00134"/>
    </source>
</evidence>
<feature type="domain" description="Cyclin N-terminal" evidence="1">
    <location>
        <begin position="222"/>
        <end position="311"/>
    </location>
</feature>
<dbReference type="STRING" id="307972.A0A2G8KJJ0"/>
<reference evidence="2 3" key="1">
    <citation type="journal article" date="2017" name="PLoS Biol.">
        <title>The sea cucumber genome provides insights into morphological evolution and visceral regeneration.</title>
        <authorList>
            <person name="Zhang X."/>
            <person name="Sun L."/>
            <person name="Yuan J."/>
            <person name="Sun Y."/>
            <person name="Gao Y."/>
            <person name="Zhang L."/>
            <person name="Li S."/>
            <person name="Dai H."/>
            <person name="Hamel J.F."/>
            <person name="Liu C."/>
            <person name="Yu Y."/>
            <person name="Liu S."/>
            <person name="Lin W."/>
            <person name="Guo K."/>
            <person name="Jin S."/>
            <person name="Xu P."/>
            <person name="Storey K.B."/>
            <person name="Huan P."/>
            <person name="Zhang T."/>
            <person name="Zhou Y."/>
            <person name="Zhang J."/>
            <person name="Lin C."/>
            <person name="Li X."/>
            <person name="Xing L."/>
            <person name="Huo D."/>
            <person name="Sun M."/>
            <person name="Wang L."/>
            <person name="Mercier A."/>
            <person name="Li F."/>
            <person name="Yang H."/>
            <person name="Xiang J."/>
        </authorList>
    </citation>
    <scope>NUCLEOTIDE SEQUENCE [LARGE SCALE GENOMIC DNA]</scope>
    <source>
        <strain evidence="2">Shaxun</strain>
        <tissue evidence="2">Muscle</tissue>
    </source>
</reference>
<dbReference type="PANTHER" id="PTHR22896">
    <property type="entry name" value="CDK5 AND ABL1 ENZYME SUBSTRATE 1"/>
    <property type="match status" value="1"/>
</dbReference>
<dbReference type="SUPFAM" id="SSF47954">
    <property type="entry name" value="Cyclin-like"/>
    <property type="match status" value="1"/>
</dbReference>
<evidence type="ECO:0000313" key="2">
    <source>
        <dbReference type="EMBL" id="PIK48135.1"/>
    </source>
</evidence>
<protein>
    <submittedName>
        <fullName evidence="2">Putative CDK5 and ABL1 enzyme substrate 2 isoform X2</fullName>
    </submittedName>
</protein>
<dbReference type="Proteomes" id="UP000230750">
    <property type="component" value="Unassembled WGS sequence"/>
</dbReference>
<dbReference type="Gene3D" id="1.10.472.10">
    <property type="entry name" value="Cyclin-like"/>
    <property type="match status" value="1"/>
</dbReference>
<dbReference type="Pfam" id="PF00134">
    <property type="entry name" value="Cyclin_N"/>
    <property type="match status" value="1"/>
</dbReference>
<gene>
    <name evidence="2" type="ORF">BSL78_15011</name>
</gene>
<evidence type="ECO:0000313" key="3">
    <source>
        <dbReference type="Proteomes" id="UP000230750"/>
    </source>
</evidence>
<name>A0A2G8KJJ0_STIJA</name>
<dbReference type="OrthoDB" id="5353095at2759"/>
<accession>A0A2G8KJJ0</accession>
<dbReference type="PANTHER" id="PTHR22896:SF0">
    <property type="entry name" value="CYCLIN N-TERMINAL DOMAIN-CONTAINING PROTEIN"/>
    <property type="match status" value="1"/>
</dbReference>
<keyword evidence="3" id="KW-1185">Reference proteome</keyword>
<sequence>MDFSRQRFTRGFCSGGRVVLVSSHKVPFAIWSHLRYKRTSQYAHMRRDSEALPRPRVGSVVLPRLLELSQDVPPYSNTLEGVELGDEGKTVSYSHMLIPTLNTSSQALRKHTVTEGILGTSPALAVGGVIAPVTTINEREVETNPEIPCQRVIYDPNNLDDPELISGKHKKLFQFSSYRVSVIDYAKPSALKRDINEKFKARYPGIDLTLSKLRSIKREMKKILVDECELDPGVLALAYVYFEKLVLYEKINKENRKLLAGVCLLLSAKLNDIKGAELQTLIKEIEDTFRESRKDLFSFEFPVLVALEFALHIPTQEVMPHYVRLMQS</sequence>
<dbReference type="AlphaFoldDB" id="A0A2G8KJJ0"/>
<comment type="caution">
    <text evidence="2">The sequence shown here is derived from an EMBL/GenBank/DDBJ whole genome shotgun (WGS) entry which is preliminary data.</text>
</comment>
<dbReference type="InterPro" id="IPR006671">
    <property type="entry name" value="Cyclin_N"/>
</dbReference>
<organism evidence="2 3">
    <name type="scientific">Stichopus japonicus</name>
    <name type="common">Sea cucumber</name>
    <dbReference type="NCBI Taxonomy" id="307972"/>
    <lineage>
        <taxon>Eukaryota</taxon>
        <taxon>Metazoa</taxon>
        <taxon>Echinodermata</taxon>
        <taxon>Eleutherozoa</taxon>
        <taxon>Echinozoa</taxon>
        <taxon>Holothuroidea</taxon>
        <taxon>Aspidochirotacea</taxon>
        <taxon>Aspidochirotida</taxon>
        <taxon>Stichopodidae</taxon>
        <taxon>Apostichopus</taxon>
    </lineage>
</organism>
<dbReference type="EMBL" id="MRZV01000539">
    <property type="protein sequence ID" value="PIK48135.1"/>
    <property type="molecule type" value="Genomic_DNA"/>
</dbReference>
<proteinExistence type="predicted"/>
<dbReference type="GO" id="GO:0051726">
    <property type="term" value="P:regulation of cell cycle"/>
    <property type="evidence" value="ECO:0007669"/>
    <property type="project" value="InterPro"/>
</dbReference>
<dbReference type="InterPro" id="IPR036915">
    <property type="entry name" value="Cyclin-like_sf"/>
</dbReference>